<dbReference type="InterPro" id="IPR006703">
    <property type="entry name" value="G_AIG1"/>
</dbReference>
<keyword evidence="1" id="KW-0547">Nucleotide-binding</keyword>
<keyword evidence="2" id="KW-0342">GTP-binding</keyword>
<reference evidence="5 6" key="1">
    <citation type="submission" date="2014-06" db="EMBL/GenBank/DDBJ databases">
        <authorList>
            <person name="Swart Estienne"/>
        </authorList>
    </citation>
    <scope>NUCLEOTIDE SEQUENCE [LARGE SCALE GENOMIC DNA]</scope>
    <source>
        <strain evidence="5 6">130c</strain>
    </source>
</reference>
<keyword evidence="6" id="KW-1185">Reference proteome</keyword>
<dbReference type="SUPFAM" id="SSF52540">
    <property type="entry name" value="P-loop containing nucleoside triphosphate hydrolases"/>
    <property type="match status" value="1"/>
</dbReference>
<dbReference type="OrthoDB" id="5985928at2759"/>
<dbReference type="PANTHER" id="PTHR10903:SF184">
    <property type="entry name" value="GTP-BINDING PROTEIN A"/>
    <property type="match status" value="1"/>
</dbReference>
<dbReference type="PANTHER" id="PTHR10903">
    <property type="entry name" value="GTPASE, IMAP FAMILY MEMBER-RELATED"/>
    <property type="match status" value="1"/>
</dbReference>
<dbReference type="OMA" id="WHYDDES"/>
<gene>
    <name evidence="5" type="primary">Contig15681.g16704</name>
    <name evidence="5" type="ORF">STYLEM_17736</name>
</gene>
<dbReference type="Pfam" id="PF04548">
    <property type="entry name" value="AIG1"/>
    <property type="match status" value="1"/>
</dbReference>
<evidence type="ECO:0000259" key="4">
    <source>
        <dbReference type="Pfam" id="PF04548"/>
    </source>
</evidence>
<dbReference type="InterPro" id="IPR027417">
    <property type="entry name" value="P-loop_NTPase"/>
</dbReference>
<dbReference type="EMBL" id="CCKQ01016746">
    <property type="protein sequence ID" value="CDW88614.1"/>
    <property type="molecule type" value="Genomic_DNA"/>
</dbReference>
<feature type="domain" description="AIG1-type G" evidence="4">
    <location>
        <begin position="109"/>
        <end position="236"/>
    </location>
</feature>
<dbReference type="GO" id="GO:0005525">
    <property type="term" value="F:GTP binding"/>
    <property type="evidence" value="ECO:0007669"/>
    <property type="project" value="UniProtKB-KW"/>
</dbReference>
<proteinExistence type="predicted"/>
<dbReference type="AlphaFoldDB" id="A0A078B2A3"/>
<protein>
    <submittedName>
        <fullName evidence="5">Gtpase imap family member 4-partial</fullName>
    </submittedName>
</protein>
<evidence type="ECO:0000256" key="2">
    <source>
        <dbReference type="ARBA" id="ARBA00023134"/>
    </source>
</evidence>
<keyword evidence="3" id="KW-0175">Coiled coil</keyword>
<dbReference type="InParanoid" id="A0A078B2A3"/>
<dbReference type="Proteomes" id="UP000039865">
    <property type="component" value="Unassembled WGS sequence"/>
</dbReference>
<feature type="coiled-coil region" evidence="3">
    <location>
        <begin position="333"/>
        <end position="365"/>
    </location>
</feature>
<dbReference type="InterPro" id="IPR045058">
    <property type="entry name" value="GIMA/IAN/Toc"/>
</dbReference>
<accession>A0A078B2A3</accession>
<sequence length="391" mass="46562">MRRNSWPNPIPGQKYLKSKNFKKNNRSLQKIRVQPQEDQRKLINQHSQIIQDQRFSKTFIRRSSEIIQPIFEFEPKIDKYRYFASTFMLMLIIVGTIQYRAEYVPKEIRVVLIGSMGSGKSTLGNALVGREVFQTGYGQGSYTLESIEANGTFFGRPISVIDTQGHDDSLGRDYYHSDQLLQLLKNKPFVNAFIYLLVLEGHRMSDNSWQRLNLYRDSFVGFTDYVIFVVSFWHYDDESISRRQQKNMTDEYAIQQLLIDFSDRGYKVREDQILFIDTFYNSKHSLQKEKFENSTYQLFKMITSKAKYNFFEEDKLLTQTKRVYELNQNIYKRSQEQEARRQKKAELERQKKEELKKKQEECEQSIYCRMFGGEKDEENLINNDIDQNLDL</sequence>
<evidence type="ECO:0000313" key="5">
    <source>
        <dbReference type="EMBL" id="CDW88614.1"/>
    </source>
</evidence>
<dbReference type="Gene3D" id="3.40.50.300">
    <property type="entry name" value="P-loop containing nucleotide triphosphate hydrolases"/>
    <property type="match status" value="1"/>
</dbReference>
<organism evidence="5 6">
    <name type="scientific">Stylonychia lemnae</name>
    <name type="common">Ciliate</name>
    <dbReference type="NCBI Taxonomy" id="5949"/>
    <lineage>
        <taxon>Eukaryota</taxon>
        <taxon>Sar</taxon>
        <taxon>Alveolata</taxon>
        <taxon>Ciliophora</taxon>
        <taxon>Intramacronucleata</taxon>
        <taxon>Spirotrichea</taxon>
        <taxon>Stichotrichia</taxon>
        <taxon>Sporadotrichida</taxon>
        <taxon>Oxytrichidae</taxon>
        <taxon>Stylonychinae</taxon>
        <taxon>Stylonychia</taxon>
    </lineage>
</organism>
<evidence type="ECO:0000256" key="3">
    <source>
        <dbReference type="SAM" id="Coils"/>
    </source>
</evidence>
<evidence type="ECO:0000313" key="6">
    <source>
        <dbReference type="Proteomes" id="UP000039865"/>
    </source>
</evidence>
<evidence type="ECO:0000256" key="1">
    <source>
        <dbReference type="ARBA" id="ARBA00022741"/>
    </source>
</evidence>
<name>A0A078B2A3_STYLE</name>